<proteinExistence type="predicted"/>
<reference evidence="5 6" key="1">
    <citation type="submission" date="2015-09" db="EMBL/GenBank/DDBJ databases">
        <title>Complete genome sequence of Defluviimonas alba cai42t isolated from an oilfield in Xinjiang.</title>
        <authorList>
            <person name="Geng S."/>
            <person name="Pan X."/>
            <person name="Wu X."/>
        </authorList>
    </citation>
    <scope>NUCLEOTIDE SEQUENCE [LARGE SCALE GENOMIC DNA]</scope>
    <source>
        <strain evidence="6">cai42</strain>
    </source>
</reference>
<dbReference type="InterPro" id="IPR036390">
    <property type="entry name" value="WH_DNA-bd_sf"/>
</dbReference>
<dbReference type="GO" id="GO:0003700">
    <property type="term" value="F:DNA-binding transcription factor activity"/>
    <property type="evidence" value="ECO:0007669"/>
    <property type="project" value="InterPro"/>
</dbReference>
<dbReference type="PANTHER" id="PTHR43132">
    <property type="entry name" value="ARSENICAL RESISTANCE OPERON REPRESSOR ARSR-RELATED"/>
    <property type="match status" value="1"/>
</dbReference>
<dbReference type="InterPro" id="IPR001845">
    <property type="entry name" value="HTH_ArsR_DNA-bd_dom"/>
</dbReference>
<dbReference type="AlphaFoldDB" id="A0A159Z6Q9"/>
<dbReference type="STRING" id="1335048.AKL17_2966"/>
<dbReference type="SMART" id="SM00418">
    <property type="entry name" value="HTH_ARSR"/>
    <property type="match status" value="1"/>
</dbReference>
<sequence>MTVTSPHSRALAALGHDARLSIFRLLVKAGDDGLRVGDIGQHLGLAPSTLAHHLSALVDAGLVLQERQGREVMNRVDFPAMNRLLAFLTDECCSGVARSPAGDGA</sequence>
<dbReference type="NCBIfam" id="NF033788">
    <property type="entry name" value="HTH_metalloreg"/>
    <property type="match status" value="1"/>
</dbReference>
<evidence type="ECO:0000256" key="1">
    <source>
        <dbReference type="ARBA" id="ARBA00023015"/>
    </source>
</evidence>
<dbReference type="Pfam" id="PF12840">
    <property type="entry name" value="HTH_20"/>
    <property type="match status" value="1"/>
</dbReference>
<name>A0A159Z6Q9_9RHOB</name>
<evidence type="ECO:0000256" key="3">
    <source>
        <dbReference type="ARBA" id="ARBA00023163"/>
    </source>
</evidence>
<evidence type="ECO:0000313" key="6">
    <source>
        <dbReference type="Proteomes" id="UP000076128"/>
    </source>
</evidence>
<keyword evidence="6" id="KW-1185">Reference proteome</keyword>
<dbReference type="PRINTS" id="PR00778">
    <property type="entry name" value="HTHARSR"/>
</dbReference>
<dbReference type="CDD" id="cd00090">
    <property type="entry name" value="HTH_ARSR"/>
    <property type="match status" value="1"/>
</dbReference>
<dbReference type="InterPro" id="IPR051011">
    <property type="entry name" value="Metal_resp_trans_reg"/>
</dbReference>
<dbReference type="RefSeq" id="WP_066814351.1">
    <property type="nucleotide sequence ID" value="NZ_CP012661.1"/>
</dbReference>
<dbReference type="InterPro" id="IPR036388">
    <property type="entry name" value="WH-like_DNA-bd_sf"/>
</dbReference>
<evidence type="ECO:0000313" key="5">
    <source>
        <dbReference type="EMBL" id="AMY70200.1"/>
    </source>
</evidence>
<dbReference type="PROSITE" id="PS50987">
    <property type="entry name" value="HTH_ARSR_2"/>
    <property type="match status" value="1"/>
</dbReference>
<evidence type="ECO:0000259" key="4">
    <source>
        <dbReference type="PROSITE" id="PS50987"/>
    </source>
</evidence>
<keyword evidence="2" id="KW-0238">DNA-binding</keyword>
<dbReference type="KEGG" id="daa:AKL17_2966"/>
<evidence type="ECO:0000256" key="2">
    <source>
        <dbReference type="ARBA" id="ARBA00023125"/>
    </source>
</evidence>
<dbReference type="PANTHER" id="PTHR43132:SF2">
    <property type="entry name" value="ARSENICAL RESISTANCE OPERON REPRESSOR ARSR-RELATED"/>
    <property type="match status" value="1"/>
</dbReference>
<dbReference type="OrthoDB" id="9804742at2"/>
<gene>
    <name evidence="5" type="ORF">AKL17_2966</name>
</gene>
<dbReference type="Proteomes" id="UP000076128">
    <property type="component" value="Chromosome"/>
</dbReference>
<protein>
    <submittedName>
        <fullName evidence="5">ArsR family transcriptional regulator</fullName>
    </submittedName>
</protein>
<organism evidence="5 6">
    <name type="scientific">Frigidibacter mobilis</name>
    <dbReference type="NCBI Taxonomy" id="1335048"/>
    <lineage>
        <taxon>Bacteria</taxon>
        <taxon>Pseudomonadati</taxon>
        <taxon>Pseudomonadota</taxon>
        <taxon>Alphaproteobacteria</taxon>
        <taxon>Rhodobacterales</taxon>
        <taxon>Paracoccaceae</taxon>
        <taxon>Frigidibacter</taxon>
    </lineage>
</organism>
<dbReference type="EMBL" id="CP012661">
    <property type="protein sequence ID" value="AMY70200.1"/>
    <property type="molecule type" value="Genomic_DNA"/>
</dbReference>
<dbReference type="GO" id="GO:0003677">
    <property type="term" value="F:DNA binding"/>
    <property type="evidence" value="ECO:0007669"/>
    <property type="project" value="UniProtKB-KW"/>
</dbReference>
<accession>A0A159Z6Q9</accession>
<feature type="domain" description="HTH arsR-type" evidence="4">
    <location>
        <begin position="1"/>
        <end position="96"/>
    </location>
</feature>
<dbReference type="PATRIC" id="fig|1335048.3.peg.3081"/>
<keyword evidence="1" id="KW-0805">Transcription regulation</keyword>
<dbReference type="InterPro" id="IPR011991">
    <property type="entry name" value="ArsR-like_HTH"/>
</dbReference>
<keyword evidence="3" id="KW-0804">Transcription</keyword>
<dbReference type="Gene3D" id="1.10.10.10">
    <property type="entry name" value="Winged helix-like DNA-binding domain superfamily/Winged helix DNA-binding domain"/>
    <property type="match status" value="1"/>
</dbReference>
<dbReference type="SUPFAM" id="SSF46785">
    <property type="entry name" value="Winged helix' DNA-binding domain"/>
    <property type="match status" value="1"/>
</dbReference>